<dbReference type="PROSITE" id="PS51352">
    <property type="entry name" value="THIOREDOXIN_2"/>
    <property type="match status" value="1"/>
</dbReference>
<reference evidence="7 8" key="1">
    <citation type="submission" date="2022-02" db="EMBL/GenBank/DDBJ databases">
        <authorList>
            <person name="Zhuang L."/>
        </authorList>
    </citation>
    <scope>NUCLEOTIDE SEQUENCE [LARGE SCALE GENOMIC DNA]</scope>
    <source>
        <strain evidence="7 8">C32</strain>
    </source>
</reference>
<dbReference type="RefSeq" id="WP_238897175.1">
    <property type="nucleotide sequence ID" value="NZ_JAKOGG010000012.1"/>
</dbReference>
<reference evidence="8" key="2">
    <citation type="submission" date="2023-07" db="EMBL/GenBank/DDBJ databases">
        <title>Shewanella mangrovi sp. nov., an acetaldehyde- degrading bacterium isolated from mangrove sediment.</title>
        <authorList>
            <person name="Liu Y."/>
        </authorList>
    </citation>
    <scope>NUCLEOTIDE SEQUENCE [LARGE SCALE GENOMIC DNA]</scope>
    <source>
        <strain evidence="8">C32</strain>
    </source>
</reference>
<name>A0ABT2FMY0_9GAMM</name>
<keyword evidence="4" id="KW-0676">Redox-active center</keyword>
<dbReference type="InterPro" id="IPR050553">
    <property type="entry name" value="Thioredoxin_ResA/DsbE_sf"/>
</dbReference>
<dbReference type="InterPro" id="IPR036249">
    <property type="entry name" value="Thioredoxin-like_sf"/>
</dbReference>
<evidence type="ECO:0000256" key="3">
    <source>
        <dbReference type="ARBA" id="ARBA00023157"/>
    </source>
</evidence>
<evidence type="ECO:0000256" key="1">
    <source>
        <dbReference type="ARBA" id="ARBA00004196"/>
    </source>
</evidence>
<feature type="signal peptide" evidence="5">
    <location>
        <begin position="1"/>
        <end position="21"/>
    </location>
</feature>
<dbReference type="PANTHER" id="PTHR42852:SF6">
    <property type="entry name" value="THIOL:DISULFIDE INTERCHANGE PROTEIN DSBE"/>
    <property type="match status" value="1"/>
</dbReference>
<evidence type="ECO:0000259" key="6">
    <source>
        <dbReference type="PROSITE" id="PS51352"/>
    </source>
</evidence>
<accession>A0ABT2FMY0</accession>
<evidence type="ECO:0000256" key="5">
    <source>
        <dbReference type="SAM" id="SignalP"/>
    </source>
</evidence>
<dbReference type="CDD" id="cd02966">
    <property type="entry name" value="TlpA_like_family"/>
    <property type="match status" value="1"/>
</dbReference>
<evidence type="ECO:0000256" key="2">
    <source>
        <dbReference type="ARBA" id="ARBA00022748"/>
    </source>
</evidence>
<dbReference type="InterPro" id="IPR017937">
    <property type="entry name" value="Thioredoxin_CS"/>
</dbReference>
<comment type="caution">
    <text evidence="7">The sequence shown here is derived from an EMBL/GenBank/DDBJ whole genome shotgun (WGS) entry which is preliminary data.</text>
</comment>
<dbReference type="EMBL" id="JAKOGG010000012">
    <property type="protein sequence ID" value="MCS4557697.1"/>
    <property type="molecule type" value="Genomic_DNA"/>
</dbReference>
<dbReference type="PANTHER" id="PTHR42852">
    <property type="entry name" value="THIOL:DISULFIDE INTERCHANGE PROTEIN DSBE"/>
    <property type="match status" value="1"/>
</dbReference>
<dbReference type="InterPro" id="IPR000866">
    <property type="entry name" value="AhpC/TSA"/>
</dbReference>
<comment type="subcellular location">
    <subcellularLocation>
        <location evidence="1">Cell envelope</location>
    </subcellularLocation>
</comment>
<keyword evidence="3" id="KW-1015">Disulfide bond</keyword>
<gene>
    <name evidence="7" type="ORF">L9G74_14710</name>
</gene>
<dbReference type="Pfam" id="PF00578">
    <property type="entry name" value="AhpC-TSA"/>
    <property type="match status" value="1"/>
</dbReference>
<dbReference type="PROSITE" id="PS00194">
    <property type="entry name" value="THIOREDOXIN_1"/>
    <property type="match status" value="1"/>
</dbReference>
<proteinExistence type="predicted"/>
<keyword evidence="2" id="KW-0201">Cytochrome c-type biogenesis</keyword>
<feature type="chain" id="PRO_5045208883" evidence="5">
    <location>
        <begin position="22"/>
        <end position="199"/>
    </location>
</feature>
<evidence type="ECO:0000313" key="7">
    <source>
        <dbReference type="EMBL" id="MCS4557697.1"/>
    </source>
</evidence>
<dbReference type="Proteomes" id="UP001201549">
    <property type="component" value="Unassembled WGS sequence"/>
</dbReference>
<keyword evidence="8" id="KW-1185">Reference proteome</keyword>
<evidence type="ECO:0000256" key="4">
    <source>
        <dbReference type="ARBA" id="ARBA00023284"/>
    </source>
</evidence>
<evidence type="ECO:0000313" key="8">
    <source>
        <dbReference type="Proteomes" id="UP001201549"/>
    </source>
</evidence>
<organism evidence="7 8">
    <name type="scientific">Shewanella electrica</name>
    <dbReference type="NCBI Taxonomy" id="515560"/>
    <lineage>
        <taxon>Bacteria</taxon>
        <taxon>Pseudomonadati</taxon>
        <taxon>Pseudomonadota</taxon>
        <taxon>Gammaproteobacteria</taxon>
        <taxon>Alteromonadales</taxon>
        <taxon>Shewanellaceae</taxon>
        <taxon>Shewanella</taxon>
    </lineage>
</organism>
<dbReference type="SUPFAM" id="SSF52833">
    <property type="entry name" value="Thioredoxin-like"/>
    <property type="match status" value="1"/>
</dbReference>
<dbReference type="Gene3D" id="3.40.30.10">
    <property type="entry name" value="Glutaredoxin"/>
    <property type="match status" value="1"/>
</dbReference>
<dbReference type="InterPro" id="IPR013766">
    <property type="entry name" value="Thioredoxin_domain"/>
</dbReference>
<protein>
    <submittedName>
        <fullName evidence="7">TlpA family protein disulfide reductase</fullName>
    </submittedName>
</protein>
<feature type="domain" description="Thioredoxin" evidence="6">
    <location>
        <begin position="43"/>
        <end position="189"/>
    </location>
</feature>
<keyword evidence="5" id="KW-0732">Signal</keyword>
<sequence length="199" mass="22157">MKWPCLIAVLTVALLPLVAQATDDVAPSSHSAASSTADRINVLPHGFPLKTVPFNDAQGNSHDFNQYKGKVVIVNMWATWCPPCVRELPSLDRFSQKLADDNVVLVPISIDQTEQQQVRSFLNEQGMQHFNSFYDPHMQLSEIFPLDTIPATFILSPEGTLVAFVRSFVDWDDPKVEQKIRKLITQHQKSSNSAVGAAK</sequence>